<feature type="domain" description="Beta-ketoacyl-[acyl-carrier-protein] synthase III C-terminal" evidence="3">
    <location>
        <begin position="249"/>
        <end position="336"/>
    </location>
</feature>
<proteinExistence type="predicted"/>
<dbReference type="NCBIfam" id="NF005308">
    <property type="entry name" value="PRK06840.1"/>
    <property type="match status" value="1"/>
</dbReference>
<dbReference type="InterPro" id="IPR016039">
    <property type="entry name" value="Thiolase-like"/>
</dbReference>
<evidence type="ECO:0000313" key="6">
    <source>
        <dbReference type="Proteomes" id="UP000594468"/>
    </source>
</evidence>
<dbReference type="AlphaFoldDB" id="A0A7S8E7V7"/>
<evidence type="ECO:0000256" key="2">
    <source>
        <dbReference type="ARBA" id="ARBA00023315"/>
    </source>
</evidence>
<keyword evidence="6" id="KW-1185">Reference proteome</keyword>
<dbReference type="GO" id="GO:0004315">
    <property type="term" value="F:3-oxoacyl-[acyl-carrier-protein] synthase activity"/>
    <property type="evidence" value="ECO:0007669"/>
    <property type="project" value="InterPro"/>
</dbReference>
<name>A0A7S8E7V7_9CHLR</name>
<evidence type="ECO:0000259" key="4">
    <source>
        <dbReference type="Pfam" id="PF08545"/>
    </source>
</evidence>
<gene>
    <name evidence="5" type="ORF">G4Y79_20085</name>
</gene>
<dbReference type="RefSeq" id="WP_195170034.1">
    <property type="nucleotide sequence ID" value="NZ_CP062983.1"/>
</dbReference>
<feature type="domain" description="Beta-ketoacyl-[acyl-carrier-protein] synthase III N-terminal" evidence="4">
    <location>
        <begin position="111"/>
        <end position="192"/>
    </location>
</feature>
<accession>A0A7S8E7V7</accession>
<protein>
    <submittedName>
        <fullName evidence="5">3-oxoacyl-ACP synthase</fullName>
    </submittedName>
</protein>
<dbReference type="EMBL" id="CP062983">
    <property type="protein sequence ID" value="QPC81964.1"/>
    <property type="molecule type" value="Genomic_DNA"/>
</dbReference>
<dbReference type="Pfam" id="PF08545">
    <property type="entry name" value="ACP_syn_III"/>
    <property type="match status" value="1"/>
</dbReference>
<dbReference type="SUPFAM" id="SSF53901">
    <property type="entry name" value="Thiolase-like"/>
    <property type="match status" value="1"/>
</dbReference>
<organism evidence="5 6">
    <name type="scientific">Phototrophicus methaneseepsis</name>
    <dbReference type="NCBI Taxonomy" id="2710758"/>
    <lineage>
        <taxon>Bacteria</taxon>
        <taxon>Bacillati</taxon>
        <taxon>Chloroflexota</taxon>
        <taxon>Candidatus Thermofontia</taxon>
        <taxon>Phototrophicales</taxon>
        <taxon>Phototrophicaceae</taxon>
        <taxon>Phototrophicus</taxon>
    </lineage>
</organism>
<dbReference type="InterPro" id="IPR013747">
    <property type="entry name" value="ACP_syn_III_C"/>
</dbReference>
<keyword evidence="2" id="KW-0012">Acyltransferase</keyword>
<dbReference type="Proteomes" id="UP000594468">
    <property type="component" value="Chromosome"/>
</dbReference>
<sequence length="337" mass="36510">MMNNPPIGIIGTGTYFPQQVEVAADLVDRTQIPEDILREKMGIRQRHIASEADTISYMASEAAKKAIAAAGIDPTEIDMVISHGSEYKDHVVWNAAGKIQHEVGAVNAFAFEMYALCAGAPIAMNMARSMMLADPALETVLLAAASRENDLINLSNPRARFMFNFGAGGGAMILRRGADKNVILGASAITDGSLSETVMLTREPEALDGDAIKGDYYGMLDVRNSDYMGQRLGETSMENFIKVMQQAVEKSGYTLDDVAFLGITHMKRSFYLQILEAIGLTPEQSVYLEDYGHIQSVDQVLALELGLEQGKIKAGDVVLLTGAGTGYTWSSIALRWG</sequence>
<dbReference type="PANTHER" id="PTHR34069:SF3">
    <property type="entry name" value="ACYL-COA:ACYL-COA ALKYLTRANSFERASE"/>
    <property type="match status" value="1"/>
</dbReference>
<evidence type="ECO:0000256" key="1">
    <source>
        <dbReference type="ARBA" id="ARBA00022679"/>
    </source>
</evidence>
<dbReference type="Gene3D" id="3.40.47.10">
    <property type="match status" value="1"/>
</dbReference>
<evidence type="ECO:0000313" key="5">
    <source>
        <dbReference type="EMBL" id="QPC81964.1"/>
    </source>
</evidence>
<dbReference type="GO" id="GO:0006633">
    <property type="term" value="P:fatty acid biosynthetic process"/>
    <property type="evidence" value="ECO:0007669"/>
    <property type="project" value="InterPro"/>
</dbReference>
<dbReference type="KEGG" id="pmet:G4Y79_20085"/>
<keyword evidence="1" id="KW-0808">Transferase</keyword>
<dbReference type="GO" id="GO:0044550">
    <property type="term" value="P:secondary metabolite biosynthetic process"/>
    <property type="evidence" value="ECO:0007669"/>
    <property type="project" value="TreeGrafter"/>
</dbReference>
<dbReference type="InterPro" id="IPR013751">
    <property type="entry name" value="ACP_syn_III_N"/>
</dbReference>
<dbReference type="PANTHER" id="PTHR34069">
    <property type="entry name" value="3-OXOACYL-[ACYL-CARRIER-PROTEIN] SYNTHASE 3"/>
    <property type="match status" value="1"/>
</dbReference>
<reference evidence="5 6" key="1">
    <citation type="submission" date="2020-02" db="EMBL/GenBank/DDBJ databases">
        <authorList>
            <person name="Zheng R.K."/>
            <person name="Sun C.M."/>
        </authorList>
    </citation>
    <scope>NUCLEOTIDE SEQUENCE [LARGE SCALE GENOMIC DNA]</scope>
    <source>
        <strain evidence="6">rifampicinis</strain>
    </source>
</reference>
<evidence type="ECO:0000259" key="3">
    <source>
        <dbReference type="Pfam" id="PF08541"/>
    </source>
</evidence>
<dbReference type="Pfam" id="PF08541">
    <property type="entry name" value="ACP_syn_III_C"/>
    <property type="match status" value="1"/>
</dbReference>